<dbReference type="Proteomes" id="UP000250991">
    <property type="component" value="Unassembled WGS sequence"/>
</dbReference>
<evidence type="ECO:0000313" key="2">
    <source>
        <dbReference type="EMBL" id="SQD07154.1"/>
    </source>
</evidence>
<proteinExistence type="predicted"/>
<organism evidence="1 3">
    <name type="scientific">Escherichia coli</name>
    <dbReference type="NCBI Taxonomy" id="562"/>
    <lineage>
        <taxon>Bacteria</taxon>
        <taxon>Pseudomonadati</taxon>
        <taxon>Pseudomonadota</taxon>
        <taxon>Gammaproteobacteria</taxon>
        <taxon>Enterobacterales</taxon>
        <taxon>Enterobacteriaceae</taxon>
        <taxon>Escherichia</taxon>
    </lineage>
</organism>
<evidence type="ECO:0000313" key="4">
    <source>
        <dbReference type="Proteomes" id="UP000250991"/>
    </source>
</evidence>
<gene>
    <name evidence="1" type="ORF">CV83915_01720</name>
    <name evidence="2" type="ORF">NCTC8009_07771</name>
</gene>
<dbReference type="Proteomes" id="UP000236551">
    <property type="component" value="Chromosome"/>
</dbReference>
<reference evidence="1 3" key="1">
    <citation type="submission" date="2017-11" db="EMBL/GenBank/DDBJ databases">
        <title>Escherichia coli CV839-15 Genome sequencing and assembly.</title>
        <authorList>
            <person name="Li Z."/>
            <person name="Song N."/>
            <person name="Li W."/>
            <person name="Philip H.R."/>
            <person name="Bu Z."/>
            <person name="Siguo L."/>
        </authorList>
    </citation>
    <scope>NUCLEOTIDE SEQUENCE [LARGE SCALE GENOMIC DNA]</scope>
    <source>
        <strain evidence="1 3">CV839-15</strain>
    </source>
</reference>
<reference evidence="2 4" key="2">
    <citation type="submission" date="2018-06" db="EMBL/GenBank/DDBJ databases">
        <authorList>
            <consortium name="Pathogen Informatics"/>
            <person name="Doyle S."/>
        </authorList>
    </citation>
    <scope>NUCLEOTIDE SEQUENCE [LARGE SCALE GENOMIC DNA]</scope>
    <source>
        <strain evidence="2 4">NCTC8009</strain>
    </source>
</reference>
<accession>A0A2H4TR76</accession>
<protein>
    <submittedName>
        <fullName evidence="1">Uncharacterized protein</fullName>
    </submittedName>
</protein>
<evidence type="ECO:0000313" key="1">
    <source>
        <dbReference type="EMBL" id="ATZ32063.1"/>
    </source>
</evidence>
<dbReference type="EMBL" id="UARW01000010">
    <property type="protein sequence ID" value="SQD07154.1"/>
    <property type="molecule type" value="Genomic_DNA"/>
</dbReference>
<dbReference type="AlphaFoldDB" id="A0A2H4TR76"/>
<dbReference type="EMBL" id="CP024978">
    <property type="protein sequence ID" value="ATZ32063.1"/>
    <property type="molecule type" value="Genomic_DNA"/>
</dbReference>
<evidence type="ECO:0000313" key="3">
    <source>
        <dbReference type="Proteomes" id="UP000236551"/>
    </source>
</evidence>
<name>A0A2H4TR76_ECOLX</name>
<sequence>MGLSPRNTVPDCGIKSREKQFNSVDFPQPLGPIRAVIFPVGSESETSLSTLSVP</sequence>